<proteinExistence type="predicted"/>
<comment type="caution">
    <text evidence="2">The sequence shown here is derived from an EMBL/GenBank/DDBJ whole genome shotgun (WGS) entry which is preliminary data.</text>
</comment>
<keyword evidence="1" id="KW-0812">Transmembrane</keyword>
<evidence type="ECO:0000256" key="1">
    <source>
        <dbReference type="SAM" id="Phobius"/>
    </source>
</evidence>
<protein>
    <recommendedName>
        <fullName evidence="4">PepSY-associated TM region</fullName>
    </recommendedName>
</protein>
<evidence type="ECO:0000313" key="3">
    <source>
        <dbReference type="Proteomes" id="UP000604083"/>
    </source>
</evidence>
<dbReference type="EMBL" id="JAENIO010000049">
    <property type="protein sequence ID" value="MBK1835341.1"/>
    <property type="molecule type" value="Genomic_DNA"/>
</dbReference>
<evidence type="ECO:0000313" key="2">
    <source>
        <dbReference type="EMBL" id="MBK1835341.1"/>
    </source>
</evidence>
<feature type="transmembrane region" description="Helical" evidence="1">
    <location>
        <begin position="218"/>
        <end position="238"/>
    </location>
</feature>
<dbReference type="Proteomes" id="UP000604083">
    <property type="component" value="Unassembled WGS sequence"/>
</dbReference>
<dbReference type="Pfam" id="PF03929">
    <property type="entry name" value="PepSY_TM"/>
    <property type="match status" value="1"/>
</dbReference>
<organism evidence="2 3">
    <name type="scientific">Roseibacillus ishigakijimensis</name>
    <dbReference type="NCBI Taxonomy" id="454146"/>
    <lineage>
        <taxon>Bacteria</taxon>
        <taxon>Pseudomonadati</taxon>
        <taxon>Verrucomicrobiota</taxon>
        <taxon>Verrucomicrobiia</taxon>
        <taxon>Verrucomicrobiales</taxon>
        <taxon>Verrucomicrobiaceae</taxon>
        <taxon>Roseibacillus</taxon>
    </lineage>
</organism>
<accession>A0A934RVR2</accession>
<reference evidence="2" key="1">
    <citation type="submission" date="2021-01" db="EMBL/GenBank/DDBJ databases">
        <title>Modified the classification status of verrucomicrobia.</title>
        <authorList>
            <person name="Feng X."/>
        </authorList>
    </citation>
    <scope>NUCLEOTIDE SEQUENCE</scope>
    <source>
        <strain evidence="2">KCTC 12986</strain>
    </source>
</reference>
<keyword evidence="1" id="KW-0472">Membrane</keyword>
<keyword evidence="3" id="KW-1185">Reference proteome</keyword>
<dbReference type="RefSeq" id="WP_200392776.1">
    <property type="nucleotide sequence ID" value="NZ_JAENIO010000049.1"/>
</dbReference>
<evidence type="ECO:0008006" key="4">
    <source>
        <dbReference type="Google" id="ProtNLM"/>
    </source>
</evidence>
<sequence>MRKRRRYHRWLGGALALPFFWLCLTGLVLNHTTELKLDQRFLRSPLLTGFYLDIPPLSSGRTLAVGSRHISQWGDTLFLDEAILPLDGTLVGAVPLGPHLLLATRENLYLLDANGQLIDSLGEASLPETPLLALQSHPRPLLQTATGLYQFDADLLDFPPANEKSPLPPAPWQKFTALPDSDLPHRLQASLAAQTPVSYYRVLLDLHNFSFLGGGGKFLLTLSTLALLALAASGLGLFRPRKNRPSP</sequence>
<name>A0A934RVR2_9BACT</name>
<dbReference type="InterPro" id="IPR005625">
    <property type="entry name" value="PepSY-ass_TM"/>
</dbReference>
<keyword evidence="1" id="KW-1133">Transmembrane helix</keyword>
<gene>
    <name evidence="2" type="ORF">JIN78_14830</name>
</gene>
<dbReference type="AlphaFoldDB" id="A0A934RVR2"/>